<evidence type="ECO:0000259" key="3">
    <source>
        <dbReference type="Pfam" id="PF00535"/>
    </source>
</evidence>
<dbReference type="AlphaFoldDB" id="A0AAD3A5A2"/>
<dbReference type="InterPro" id="IPR001173">
    <property type="entry name" value="Glyco_trans_2-like"/>
</dbReference>
<dbReference type="Proteomes" id="UP000015176">
    <property type="component" value="Unassembled WGS sequence"/>
</dbReference>
<dbReference type="PANTHER" id="PTHR22916:SF51">
    <property type="entry name" value="GLYCOSYLTRANSFERASE EPSH-RELATED"/>
    <property type="match status" value="1"/>
</dbReference>
<accession>A0AAD3A5A2</accession>
<feature type="domain" description="Glycosyltransferase 2-like" evidence="3">
    <location>
        <begin position="10"/>
        <end position="145"/>
    </location>
</feature>
<dbReference type="InterPro" id="IPR029044">
    <property type="entry name" value="Nucleotide-diphossugar_trans"/>
</dbReference>
<reference evidence="4 5" key="1">
    <citation type="submission" date="2012-07" db="EMBL/GenBank/DDBJ databases">
        <authorList>
            <person name="Moroni P."/>
            <person name="Richards V.P."/>
            <person name="Durkin S.A.S."/>
            <person name="Kim M."/>
            <person name="Pavinski Bitar P.D."/>
            <person name="Stanhope M.J."/>
            <person name="Town C.D."/>
            <person name="Zadoks R.N."/>
            <person name="Venter J.C."/>
        </authorList>
    </citation>
    <scope>NUCLEOTIDE SEQUENCE [LARGE SCALE GENOMIC DNA]</scope>
    <source>
        <strain evidence="4 5">MRI Z1-216</strain>
    </source>
</reference>
<gene>
    <name evidence="4" type="ORF">SAG0164_11350</name>
</gene>
<evidence type="ECO:0000256" key="2">
    <source>
        <dbReference type="ARBA" id="ARBA00022679"/>
    </source>
</evidence>
<dbReference type="RefSeq" id="WP_001280686.1">
    <property type="nucleotide sequence ID" value="NZ_ALSF01000020.1"/>
</dbReference>
<protein>
    <recommendedName>
        <fullName evidence="3">Glycosyltransferase 2-like domain-containing protein</fullName>
    </recommendedName>
</protein>
<keyword evidence="2" id="KW-0808">Transferase</keyword>
<name>A0AAD3A5A2_STRAG</name>
<organism evidence="4 5">
    <name type="scientific">Streptococcus agalactiae MRI Z1-216</name>
    <dbReference type="NCBI Taxonomy" id="1154879"/>
    <lineage>
        <taxon>Bacteria</taxon>
        <taxon>Bacillati</taxon>
        <taxon>Bacillota</taxon>
        <taxon>Bacilli</taxon>
        <taxon>Lactobacillales</taxon>
        <taxon>Streptococcaceae</taxon>
        <taxon>Streptococcus</taxon>
    </lineage>
</organism>
<evidence type="ECO:0000313" key="4">
    <source>
        <dbReference type="EMBL" id="EPU42588.1"/>
    </source>
</evidence>
<keyword evidence="1" id="KW-0328">Glycosyltransferase</keyword>
<dbReference type="Gene3D" id="3.90.550.10">
    <property type="entry name" value="Spore Coat Polysaccharide Biosynthesis Protein SpsA, Chain A"/>
    <property type="match status" value="1"/>
</dbReference>
<dbReference type="EMBL" id="ALSF01000020">
    <property type="protein sequence ID" value="EPU42588.1"/>
    <property type="molecule type" value="Genomic_DNA"/>
</dbReference>
<dbReference type="GO" id="GO:0016757">
    <property type="term" value="F:glycosyltransferase activity"/>
    <property type="evidence" value="ECO:0007669"/>
    <property type="project" value="UniProtKB-KW"/>
</dbReference>
<comment type="caution">
    <text evidence="4">The sequence shown here is derived from an EMBL/GenBank/DDBJ whole genome shotgun (WGS) entry which is preliminary data.</text>
</comment>
<dbReference type="Pfam" id="PF00535">
    <property type="entry name" value="Glycos_transf_2"/>
    <property type="match status" value="1"/>
</dbReference>
<evidence type="ECO:0000313" key="5">
    <source>
        <dbReference type="Proteomes" id="UP000015176"/>
    </source>
</evidence>
<sequence length="323" mass="37396">MSDKFSNKISVIVPLYNVEKYIINCISSLTNQTYQNIEIILIDDGSTDNSGRICKKLAQEDHRIIYLRKENGGVSSARNLGLQYATGSYIGFVDSDDYISKTMYENLLKRLLETNADIAETDFALIDNRFTKKKRKKIQKVLNKEEAIREFLSGNVVENNLVIKLFKKTVIANLKFKEDVIVGEDMLFSLQALQNSDRVTVDTTNADYFYVVRSNSTMNTITEKDIDNLSILEQEFKKIDIPQLKSYLEAKLIREKVKFVSRVLISNKAHLYSDIIDRYLQEVRHYSIKNMINFLSSKHCLTITIMKISPKLYTLLYKVFQKQ</sequence>
<proteinExistence type="predicted"/>
<dbReference type="CDD" id="cd00761">
    <property type="entry name" value="Glyco_tranf_GTA_type"/>
    <property type="match status" value="1"/>
</dbReference>
<dbReference type="PANTHER" id="PTHR22916">
    <property type="entry name" value="GLYCOSYLTRANSFERASE"/>
    <property type="match status" value="1"/>
</dbReference>
<dbReference type="SUPFAM" id="SSF53448">
    <property type="entry name" value="Nucleotide-diphospho-sugar transferases"/>
    <property type="match status" value="1"/>
</dbReference>
<evidence type="ECO:0000256" key="1">
    <source>
        <dbReference type="ARBA" id="ARBA00022676"/>
    </source>
</evidence>